<feature type="chain" id="PRO_5020224718" evidence="1">
    <location>
        <begin position="28"/>
        <end position="72"/>
    </location>
</feature>
<organism evidence="2 3">
    <name type="scientific">Nocardia ignorata</name>
    <dbReference type="NCBI Taxonomy" id="145285"/>
    <lineage>
        <taxon>Bacteria</taxon>
        <taxon>Bacillati</taxon>
        <taxon>Actinomycetota</taxon>
        <taxon>Actinomycetes</taxon>
        <taxon>Mycobacteriales</taxon>
        <taxon>Nocardiaceae</taxon>
        <taxon>Nocardia</taxon>
    </lineage>
</organism>
<proteinExistence type="predicted"/>
<accession>A0A4R6P744</accession>
<keyword evidence="3" id="KW-1185">Reference proteome</keyword>
<protein>
    <submittedName>
        <fullName evidence="2">Uncharacterized protein</fullName>
    </submittedName>
</protein>
<evidence type="ECO:0000256" key="1">
    <source>
        <dbReference type="SAM" id="SignalP"/>
    </source>
</evidence>
<feature type="signal peptide" evidence="1">
    <location>
        <begin position="1"/>
        <end position="27"/>
    </location>
</feature>
<dbReference type="EMBL" id="SNXK01000005">
    <property type="protein sequence ID" value="TDP33176.1"/>
    <property type="molecule type" value="Genomic_DNA"/>
</dbReference>
<comment type="caution">
    <text evidence="2">The sequence shown here is derived from an EMBL/GenBank/DDBJ whole genome shotgun (WGS) entry which is preliminary data.</text>
</comment>
<name>A0A4R6P744_NOCIG</name>
<evidence type="ECO:0000313" key="2">
    <source>
        <dbReference type="EMBL" id="TDP33176.1"/>
    </source>
</evidence>
<gene>
    <name evidence="2" type="ORF">DFR75_105414</name>
</gene>
<dbReference type="Proteomes" id="UP000295087">
    <property type="component" value="Unassembled WGS sequence"/>
</dbReference>
<sequence>MRKAIFVVASTFIGTAVVVINAGAAQADSNSMLCVKGGGHIVVQKMYQPKGWKHVCQGGKYNGQVLSKHYTF</sequence>
<reference evidence="2 3" key="1">
    <citation type="submission" date="2019-03" db="EMBL/GenBank/DDBJ databases">
        <title>Genomic Encyclopedia of Type Strains, Phase IV (KMG-IV): sequencing the most valuable type-strain genomes for metagenomic binning, comparative biology and taxonomic classification.</title>
        <authorList>
            <person name="Goeker M."/>
        </authorList>
    </citation>
    <scope>NUCLEOTIDE SEQUENCE [LARGE SCALE GENOMIC DNA]</scope>
    <source>
        <strain evidence="2 3">DSM 44496</strain>
    </source>
</reference>
<keyword evidence="1" id="KW-0732">Signal</keyword>
<dbReference type="RefSeq" id="WP_133734131.1">
    <property type="nucleotide sequence ID" value="NZ_SNXK01000005.1"/>
</dbReference>
<dbReference type="AlphaFoldDB" id="A0A4R6P744"/>
<evidence type="ECO:0000313" key="3">
    <source>
        <dbReference type="Proteomes" id="UP000295087"/>
    </source>
</evidence>